<proteinExistence type="predicted"/>
<keyword evidence="2" id="KW-1185">Reference proteome</keyword>
<gene>
    <name evidence="1" type="ORF">GCM10009663_35520</name>
</gene>
<dbReference type="PANTHER" id="PTHR34293:SF1">
    <property type="entry name" value="HTH-TYPE TRANSCRIPTIONAL REGULATOR TRMBL2"/>
    <property type="match status" value="1"/>
</dbReference>
<dbReference type="RefSeq" id="WP_344624599.1">
    <property type="nucleotide sequence ID" value="NZ_BAAALD010000031.1"/>
</dbReference>
<dbReference type="InterPro" id="IPR016032">
    <property type="entry name" value="Sig_transdc_resp-reg_C-effctor"/>
</dbReference>
<dbReference type="SUPFAM" id="SSF46894">
    <property type="entry name" value="C-terminal effector domain of the bipartite response regulators"/>
    <property type="match status" value="1"/>
</dbReference>
<dbReference type="InterPro" id="IPR051797">
    <property type="entry name" value="TrmB-like"/>
</dbReference>
<dbReference type="Proteomes" id="UP001499987">
    <property type="component" value="Unassembled WGS sequence"/>
</dbReference>
<dbReference type="InterPro" id="IPR036388">
    <property type="entry name" value="WH-like_DNA-bd_sf"/>
</dbReference>
<evidence type="ECO:0000313" key="2">
    <source>
        <dbReference type="Proteomes" id="UP001499987"/>
    </source>
</evidence>
<dbReference type="PANTHER" id="PTHR34293">
    <property type="entry name" value="HTH-TYPE TRANSCRIPTIONAL REGULATOR TRMBL2"/>
    <property type="match status" value="1"/>
</dbReference>
<name>A0ABN1TIX7_9ACTN</name>
<comment type="caution">
    <text evidence="1">The sequence shown here is derived from an EMBL/GenBank/DDBJ whole genome shotgun (WGS) entry which is preliminary data.</text>
</comment>
<reference evidence="1 2" key="1">
    <citation type="journal article" date="2019" name="Int. J. Syst. Evol. Microbiol.">
        <title>The Global Catalogue of Microorganisms (GCM) 10K type strain sequencing project: providing services to taxonomists for standard genome sequencing and annotation.</title>
        <authorList>
            <consortium name="The Broad Institute Genomics Platform"/>
            <consortium name="The Broad Institute Genome Sequencing Center for Infectious Disease"/>
            <person name="Wu L."/>
            <person name="Ma J."/>
        </authorList>
    </citation>
    <scope>NUCLEOTIDE SEQUENCE [LARGE SCALE GENOMIC DNA]</scope>
    <source>
        <strain evidence="1 2">JCM 13002</strain>
    </source>
</reference>
<evidence type="ECO:0000313" key="1">
    <source>
        <dbReference type="EMBL" id="GAA1088752.1"/>
    </source>
</evidence>
<sequence length="326" mass="35638">MADDGTGALPNEEERALYRAVLAQGGRVMFRDALAENPEAVLRLVELGFLVHHAEDASLTAVNPRTVSDRLSAGLRSAGTRMLIRAEQMPGALEDLAQAYDATPPRVDRTGEVQHVHGFGQIRHRLLQLEADAREEGLALQPGGARPAGHLAAGLDRARAFLARGATLRTVYHPGARLDEATADYAAELTELGARFRILAEPFTRMLIFDRRIAVLPAAADNSSAAFVEDPAVVGYLVGVFERDWERAERVQWRTAPQDGKGIPVHEQVGRLLAQGLTQRTVASRLGLGERTVAAHIARLRELYGAETLFQLGWQMRADAPEERPE</sequence>
<dbReference type="Gene3D" id="1.10.10.10">
    <property type="entry name" value="Winged helix-like DNA-binding domain superfamily/Winged helix DNA-binding domain"/>
    <property type="match status" value="1"/>
</dbReference>
<accession>A0ABN1TIX7</accession>
<dbReference type="EMBL" id="BAAALD010000031">
    <property type="protein sequence ID" value="GAA1088752.1"/>
    <property type="molecule type" value="Genomic_DNA"/>
</dbReference>
<organism evidence="1 2">
    <name type="scientific">Kitasatospora arboriphila</name>
    <dbReference type="NCBI Taxonomy" id="258052"/>
    <lineage>
        <taxon>Bacteria</taxon>
        <taxon>Bacillati</taxon>
        <taxon>Actinomycetota</taxon>
        <taxon>Actinomycetes</taxon>
        <taxon>Kitasatosporales</taxon>
        <taxon>Streptomycetaceae</taxon>
        <taxon>Kitasatospora</taxon>
    </lineage>
</organism>
<protein>
    <submittedName>
        <fullName evidence="1">Helix-turn-helix transcriptional regulator</fullName>
    </submittedName>
</protein>